<name>A0A7J7LNE4_9MAGN</name>
<dbReference type="InterPro" id="IPR036188">
    <property type="entry name" value="FAD/NAD-bd_sf"/>
</dbReference>
<dbReference type="OrthoDB" id="7777654at2759"/>
<keyword evidence="4" id="KW-1185">Reference proteome</keyword>
<feature type="signal peptide" evidence="2">
    <location>
        <begin position="1"/>
        <end position="20"/>
    </location>
</feature>
<gene>
    <name evidence="3" type="ORF">GIB67_004849</name>
</gene>
<dbReference type="Proteomes" id="UP000541444">
    <property type="component" value="Unassembled WGS sequence"/>
</dbReference>
<evidence type="ECO:0000256" key="2">
    <source>
        <dbReference type="SAM" id="SignalP"/>
    </source>
</evidence>
<feature type="non-terminal residue" evidence="3">
    <location>
        <position position="1"/>
    </location>
</feature>
<dbReference type="EMBL" id="JACGCM010002137">
    <property type="protein sequence ID" value="KAF6144176.1"/>
    <property type="molecule type" value="Genomic_DNA"/>
</dbReference>
<accession>A0A7J7LNE4</accession>
<protein>
    <submittedName>
        <fullName evidence="3">Uncharacterized protein</fullName>
    </submittedName>
</protein>
<dbReference type="PANTHER" id="PTHR10668:SF103">
    <property type="entry name" value="PYRIDINE NUCLEOTIDE-DISULFIDE OXIDOREDUCTASE DOMAIN-CONTAINING PROTEIN 2"/>
    <property type="match status" value="1"/>
</dbReference>
<sequence>EVQWLLTLSLSRAICSLVESEGLLSIHPIRSKVFAGIFTILFRHPSSIITHSNLLIGMLRMASVLDGFFSNRATFDLEIVKHSYQCRKYQASPHTPGSGYVLLHHLMGETDGDRGVWSYVEGGMGAVSLAISNVATEAGAHIVIDTEVYLRTLLTVN</sequence>
<evidence type="ECO:0000256" key="1">
    <source>
        <dbReference type="ARBA" id="ARBA00006046"/>
    </source>
</evidence>
<proteinExistence type="inferred from homology"/>
<organism evidence="3 4">
    <name type="scientific">Kingdonia uniflora</name>
    <dbReference type="NCBI Taxonomy" id="39325"/>
    <lineage>
        <taxon>Eukaryota</taxon>
        <taxon>Viridiplantae</taxon>
        <taxon>Streptophyta</taxon>
        <taxon>Embryophyta</taxon>
        <taxon>Tracheophyta</taxon>
        <taxon>Spermatophyta</taxon>
        <taxon>Magnoliopsida</taxon>
        <taxon>Ranunculales</taxon>
        <taxon>Circaeasteraceae</taxon>
        <taxon>Kingdonia</taxon>
    </lineage>
</organism>
<feature type="chain" id="PRO_5029867261" evidence="2">
    <location>
        <begin position="21"/>
        <end position="157"/>
    </location>
</feature>
<comment type="similarity">
    <text evidence="1">Belongs to the carotenoid/retinoid oxidoreductase family.</text>
</comment>
<evidence type="ECO:0000313" key="3">
    <source>
        <dbReference type="EMBL" id="KAF6144176.1"/>
    </source>
</evidence>
<dbReference type="Gene3D" id="3.50.50.60">
    <property type="entry name" value="FAD/NAD(P)-binding domain"/>
    <property type="match status" value="1"/>
</dbReference>
<reference evidence="3 4" key="1">
    <citation type="journal article" date="2020" name="IScience">
        <title>Genome Sequencing of the Endangered Kingdonia uniflora (Circaeasteraceae, Ranunculales) Reveals Potential Mechanisms of Evolutionary Specialization.</title>
        <authorList>
            <person name="Sun Y."/>
            <person name="Deng T."/>
            <person name="Zhang A."/>
            <person name="Moore M.J."/>
            <person name="Landis J.B."/>
            <person name="Lin N."/>
            <person name="Zhang H."/>
            <person name="Zhang X."/>
            <person name="Huang J."/>
            <person name="Zhang X."/>
            <person name="Sun H."/>
            <person name="Wang H."/>
        </authorList>
    </citation>
    <scope>NUCLEOTIDE SEQUENCE [LARGE SCALE GENOMIC DNA]</scope>
    <source>
        <strain evidence="3">TB1705</strain>
        <tissue evidence="3">Leaf</tissue>
    </source>
</reference>
<evidence type="ECO:0000313" key="4">
    <source>
        <dbReference type="Proteomes" id="UP000541444"/>
    </source>
</evidence>
<comment type="caution">
    <text evidence="3">The sequence shown here is derived from an EMBL/GenBank/DDBJ whole genome shotgun (WGS) entry which is preliminary data.</text>
</comment>
<dbReference type="AlphaFoldDB" id="A0A7J7LNE4"/>
<dbReference type="PANTHER" id="PTHR10668">
    <property type="entry name" value="PHYTOENE DEHYDROGENASE"/>
    <property type="match status" value="1"/>
</dbReference>
<keyword evidence="2" id="KW-0732">Signal</keyword>